<feature type="transmembrane region" description="Helical" evidence="1">
    <location>
        <begin position="217"/>
        <end position="233"/>
    </location>
</feature>
<keyword evidence="1" id="KW-0812">Transmembrane</keyword>
<feature type="transmembrane region" description="Helical" evidence="1">
    <location>
        <begin position="377"/>
        <end position="397"/>
    </location>
</feature>
<keyword evidence="5" id="KW-1185">Reference proteome</keyword>
<evidence type="ECO:0000259" key="2">
    <source>
        <dbReference type="Pfam" id="PF01757"/>
    </source>
</evidence>
<gene>
    <name evidence="4" type="ORF">ACGSLL_17705</name>
</gene>
<name>A0ABW7DHN9_9PSED</name>
<dbReference type="EC" id="2.3.1.-" evidence="4"/>
<keyword evidence="4" id="KW-0808">Transferase</keyword>
<organism evidence="4 5">
    <name type="scientific">Pseudomonas retamae</name>
    <dbReference type="NCBI Taxonomy" id="702110"/>
    <lineage>
        <taxon>Bacteria</taxon>
        <taxon>Pseudomonadati</taxon>
        <taxon>Pseudomonadota</taxon>
        <taxon>Gammaproteobacteria</taxon>
        <taxon>Pseudomonadales</taxon>
        <taxon>Pseudomonadaceae</taxon>
        <taxon>Pseudomonas</taxon>
    </lineage>
</organism>
<feature type="transmembrane region" description="Helical" evidence="1">
    <location>
        <begin position="277"/>
        <end position="296"/>
    </location>
</feature>
<dbReference type="InterPro" id="IPR043968">
    <property type="entry name" value="SGNH"/>
</dbReference>
<feature type="transmembrane region" description="Helical" evidence="1">
    <location>
        <begin position="55"/>
        <end position="73"/>
    </location>
</feature>
<comment type="caution">
    <text evidence="4">The sequence shown here is derived from an EMBL/GenBank/DDBJ whole genome shotgun (WGS) entry which is preliminary data.</text>
</comment>
<dbReference type="RefSeq" id="WP_394507333.1">
    <property type="nucleotide sequence ID" value="NZ_JBIEIL010000008.1"/>
</dbReference>
<feature type="transmembrane region" description="Helical" evidence="1">
    <location>
        <begin position="245"/>
        <end position="271"/>
    </location>
</feature>
<dbReference type="GO" id="GO:0016746">
    <property type="term" value="F:acyltransferase activity"/>
    <property type="evidence" value="ECO:0007669"/>
    <property type="project" value="UniProtKB-KW"/>
</dbReference>
<dbReference type="PANTHER" id="PTHR23028">
    <property type="entry name" value="ACETYLTRANSFERASE"/>
    <property type="match status" value="1"/>
</dbReference>
<dbReference type="InterPro" id="IPR002656">
    <property type="entry name" value="Acyl_transf_3_dom"/>
</dbReference>
<feature type="transmembrane region" description="Helical" evidence="1">
    <location>
        <begin position="308"/>
        <end position="326"/>
    </location>
</feature>
<dbReference type="Proteomes" id="UP001605918">
    <property type="component" value="Unassembled WGS sequence"/>
</dbReference>
<reference evidence="4 5" key="1">
    <citation type="submission" date="2024-10" db="EMBL/GenBank/DDBJ databases">
        <title>Whole genome of Pseudomonas sp Strain RB5.</title>
        <authorList>
            <person name="Selami N."/>
        </authorList>
    </citation>
    <scope>NUCLEOTIDE SEQUENCE [LARGE SCALE GENOMIC DNA]</scope>
    <source>
        <strain evidence="4 5">RB5</strain>
    </source>
</reference>
<dbReference type="EMBL" id="JBIEIL010000008">
    <property type="protein sequence ID" value="MFG6206199.1"/>
    <property type="molecule type" value="Genomic_DNA"/>
</dbReference>
<feature type="domain" description="Acyltransferase 3" evidence="2">
    <location>
        <begin position="28"/>
        <end position="362"/>
    </location>
</feature>
<proteinExistence type="predicted"/>
<dbReference type="InterPro" id="IPR050879">
    <property type="entry name" value="Acyltransferase_3"/>
</dbReference>
<evidence type="ECO:0000259" key="3">
    <source>
        <dbReference type="Pfam" id="PF19040"/>
    </source>
</evidence>
<evidence type="ECO:0000256" key="1">
    <source>
        <dbReference type="SAM" id="Phobius"/>
    </source>
</evidence>
<keyword evidence="1" id="KW-1133">Transmembrane helix</keyword>
<sequence>MTANEMQNNRLSASVVIGNVRHIGYRPDIDGLRAIAVLAVLVFHAFPAWLPGGFAGVDVFFVISGFLISKVILAALERGTFTVGEFYSRRIRRIFPALLTVLLCCLAFGWNTMLAEEFAQLAKHVLGGATFVSNLMLWSEAGYFDRASELKPLLHLWSLGIEEQFYIVWPLLLWAGWRLRISILAIAIVVVLASLALNLADVHEHTTATFYSPLSRAWELGLGAVLVLGIQHFRGVPKNPLSGTVLCVLTAPVVRATLSIIGLLLIGYSFLRFESTLPFPGAWALLPTLGAALIIAAGSRSWVNRVVLGHRAMVAVGLISFPLYLWHWPVLIFARQAYPQGLSWEVRLAGLLVSVILATLTYLYIERPLRASTNNRVSVFVLCSVMGVLIALAGTIYKSNGYPSRYPPIIQRATEYDLEGYRAALRNGICFIEFGHDAREYAPECVDNGEKPLWVLWGDSGAAALYSGLRGLAERSAAFRIAQFTSSSCPPMLGYKGKGEGCESNNEWTIEKVRELVPDTVILAGIWEDYEITQLAATIAQIKQAGARRVIVLGPAPAWKDTPSRIAFNLWRNDPFHRVPSERLDYAKYGMGQGAIGEKGMDTRTEVIEQNLKYIAEQAGASYISIVQKMCNEEGCLMRESAMSGDAFYLDIVHLTPHGSAFVIKAIASEMGVNDR</sequence>
<feature type="transmembrane region" description="Helical" evidence="1">
    <location>
        <begin position="31"/>
        <end position="49"/>
    </location>
</feature>
<feature type="transmembrane region" description="Helical" evidence="1">
    <location>
        <begin position="94"/>
        <end position="113"/>
    </location>
</feature>
<protein>
    <submittedName>
        <fullName evidence="4">Acyltransferase family protein</fullName>
        <ecNumber evidence="4">2.3.1.-</ecNumber>
    </submittedName>
</protein>
<feature type="domain" description="SGNH" evidence="3">
    <location>
        <begin position="441"/>
        <end position="668"/>
    </location>
</feature>
<evidence type="ECO:0000313" key="5">
    <source>
        <dbReference type="Proteomes" id="UP001605918"/>
    </source>
</evidence>
<dbReference type="Pfam" id="PF19040">
    <property type="entry name" value="SGNH"/>
    <property type="match status" value="1"/>
</dbReference>
<keyword evidence="1" id="KW-0472">Membrane</keyword>
<feature type="transmembrane region" description="Helical" evidence="1">
    <location>
        <begin position="165"/>
        <end position="197"/>
    </location>
</feature>
<feature type="transmembrane region" description="Helical" evidence="1">
    <location>
        <begin position="346"/>
        <end position="365"/>
    </location>
</feature>
<evidence type="ECO:0000313" key="4">
    <source>
        <dbReference type="EMBL" id="MFG6206199.1"/>
    </source>
</evidence>
<keyword evidence="4" id="KW-0012">Acyltransferase</keyword>
<dbReference type="Pfam" id="PF01757">
    <property type="entry name" value="Acyl_transf_3"/>
    <property type="match status" value="1"/>
</dbReference>
<accession>A0ABW7DHN9</accession>
<dbReference type="PANTHER" id="PTHR23028:SF53">
    <property type="entry name" value="ACYL_TRANSF_3 DOMAIN-CONTAINING PROTEIN"/>
    <property type="match status" value="1"/>
</dbReference>